<evidence type="ECO:0000259" key="13">
    <source>
        <dbReference type="PROSITE" id="PS51163"/>
    </source>
</evidence>
<feature type="domain" description="YrdC-like" evidence="13">
    <location>
        <begin position="201"/>
        <end position="391"/>
    </location>
</feature>
<evidence type="ECO:0000256" key="9">
    <source>
        <dbReference type="ARBA" id="ARBA00048220"/>
    </source>
</evidence>
<keyword evidence="7" id="KW-0862">Zinc</keyword>
<dbReference type="GO" id="GO:0003725">
    <property type="term" value="F:double-stranded RNA binding"/>
    <property type="evidence" value="ECO:0007669"/>
    <property type="project" value="InterPro"/>
</dbReference>
<dbReference type="RefSeq" id="WP_153016279.1">
    <property type="nucleotide sequence ID" value="NZ_LTBA01000007.1"/>
</dbReference>
<evidence type="ECO:0000256" key="6">
    <source>
        <dbReference type="ARBA" id="ARBA00022771"/>
    </source>
</evidence>
<dbReference type="InterPro" id="IPR004421">
    <property type="entry name" value="Carbamoyltransferase_HypF"/>
</dbReference>
<dbReference type="Pfam" id="PF17788">
    <property type="entry name" value="HypF_C"/>
    <property type="match status" value="1"/>
</dbReference>
<dbReference type="PANTHER" id="PTHR42959:SF1">
    <property type="entry name" value="CARBAMOYLTRANSFERASE HYPF"/>
    <property type="match status" value="1"/>
</dbReference>
<comment type="similarity">
    <text evidence="2">Belongs to the acylphosphatase family.</text>
</comment>
<evidence type="ECO:0000259" key="12">
    <source>
        <dbReference type="PROSITE" id="PS51160"/>
    </source>
</evidence>
<dbReference type="Pfam" id="PF22521">
    <property type="entry name" value="HypF_C_2"/>
    <property type="match status" value="1"/>
</dbReference>
<dbReference type="Pfam" id="PF00708">
    <property type="entry name" value="Acylphosphatase"/>
    <property type="match status" value="1"/>
</dbReference>
<sequence length="764" mass="87443">MDIKRFFIKVEGIVQGVGFRPFVYNLAKKYNLKGWVNNSSEGVFIDIEGLPENINLFINKLKNTPPPLSKIENITIKELNISNFNEFIIKKSEEKKDKITLISPDIATCEDCLNDIRNSKNRRFKYPFTNCTNCGPRFSIIKSIPYDRDKTTMAKFKMCDKCEKEYFSPTNRRFHAQPNACNNCGPHVWITNNKGKKIDTDDAIEWSQKKLIEGKIFAIKGLCGFHIVCDAKNDYAVKLLRQRKVRPDKPFAVMMKDLKTVKKYCHVNKIEEKLLTGIRKPIVLLEKKNNISPHKNISAATAPRQKTLGVMLPYTPLHEILFWNENIEVLIMTSANISGFPLEYDNDTAITNIGNIVDYFLLHNRDIYIPVDDSIARVVNNKVRLIRRARGYVPYPFNFKGIKPILACGPNMKNTFSIGKDNFIFVSQYNGDLENIETFNHYKRNIEHFKDIFSFNPQYIAHDMHPSYMSTNYAESFNLPKISVQHHHAHIVSCMVDNNLDNRNVIGISFDGTGYGTDGKIWGGEFLICNFNEFKRIGHLAYMPLPGGDNAIKEPWRIGASYLYSTLKNIYSKDTALSETISIFGEKCRPIIKMVEKSFNCIETSSMGRLFDAISSIIGVREKISYEGQASIELEALINNTCNMYYNYEIIKEQESYLINPQNIIYSIFKDIKNNVSIDVISSKFHNTIVNFTVDMCVLIRNRININEVVLSGGVFQNAYILSNLIEVLKEKDFTVYSHENIPTNDGGVSIGQIVIANISIPQR</sequence>
<dbReference type="InterPro" id="IPR051060">
    <property type="entry name" value="Carbamoyltrans_HypF-like"/>
</dbReference>
<evidence type="ECO:0000256" key="11">
    <source>
        <dbReference type="PROSITE-ProRule" id="PRU00520"/>
    </source>
</evidence>
<dbReference type="PROSITE" id="PS00150">
    <property type="entry name" value="ACYLPHOSPHATASE_1"/>
    <property type="match status" value="1"/>
</dbReference>
<evidence type="ECO:0000256" key="2">
    <source>
        <dbReference type="ARBA" id="ARBA00005614"/>
    </source>
</evidence>
<comment type="catalytic activity">
    <reaction evidence="9">
        <text>C-terminal L-cysteinyl-[HypE protein] + carbamoyl phosphate + ATP + H2O = C-terminal S-carboxamide-L-cysteinyl-[HypE protein] + AMP + phosphate + diphosphate + H(+)</text>
        <dbReference type="Rhea" id="RHEA:55636"/>
        <dbReference type="Rhea" id="RHEA-COMP:14247"/>
        <dbReference type="Rhea" id="RHEA-COMP:14392"/>
        <dbReference type="ChEBI" id="CHEBI:15377"/>
        <dbReference type="ChEBI" id="CHEBI:15378"/>
        <dbReference type="ChEBI" id="CHEBI:30616"/>
        <dbReference type="ChEBI" id="CHEBI:33019"/>
        <dbReference type="ChEBI" id="CHEBI:43474"/>
        <dbReference type="ChEBI" id="CHEBI:58228"/>
        <dbReference type="ChEBI" id="CHEBI:76913"/>
        <dbReference type="ChEBI" id="CHEBI:139126"/>
        <dbReference type="ChEBI" id="CHEBI:456215"/>
    </reaction>
</comment>
<proteinExistence type="inferred from homology"/>
<feature type="domain" description="Acylphosphatase-like" evidence="12">
    <location>
        <begin position="5"/>
        <end position="91"/>
    </location>
</feature>
<feature type="active site" evidence="11">
    <location>
        <position position="38"/>
    </location>
</feature>
<dbReference type="InterPro" id="IPR055128">
    <property type="entry name" value="HypF_C_2"/>
</dbReference>
<dbReference type="Gene3D" id="3.30.420.360">
    <property type="match status" value="1"/>
</dbReference>
<dbReference type="PIRSF" id="PIRSF006256">
    <property type="entry name" value="CMPcnvr_hdrg_mat"/>
    <property type="match status" value="1"/>
</dbReference>
<feature type="active site" evidence="11">
    <location>
        <position position="20"/>
    </location>
</feature>
<comment type="similarity">
    <text evidence="3 10">Belongs to the carbamoyltransferase HypF family.</text>
</comment>
<evidence type="ECO:0000256" key="7">
    <source>
        <dbReference type="ARBA" id="ARBA00022833"/>
    </source>
</evidence>
<dbReference type="Proteomes" id="UP000075531">
    <property type="component" value="Unassembled WGS sequence"/>
</dbReference>
<evidence type="ECO:0000256" key="3">
    <source>
        <dbReference type="ARBA" id="ARBA00008097"/>
    </source>
</evidence>
<keyword evidence="14" id="KW-0808">Transferase</keyword>
<evidence type="ECO:0000313" key="14">
    <source>
        <dbReference type="EMBL" id="KYH34998.1"/>
    </source>
</evidence>
<dbReference type="OrthoDB" id="9808093at2"/>
<keyword evidence="15" id="KW-1185">Reference proteome</keyword>
<dbReference type="SUPFAM" id="SSF55821">
    <property type="entry name" value="YrdC/RibB"/>
    <property type="match status" value="1"/>
</dbReference>
<evidence type="ECO:0000256" key="1">
    <source>
        <dbReference type="ARBA" id="ARBA00004711"/>
    </source>
</evidence>
<dbReference type="Pfam" id="PF07503">
    <property type="entry name" value="zf-HYPF"/>
    <property type="match status" value="2"/>
</dbReference>
<dbReference type="PROSITE" id="PS51160">
    <property type="entry name" value="ACYLPHOSPHATASE_3"/>
    <property type="match status" value="1"/>
</dbReference>
<evidence type="ECO:0000256" key="8">
    <source>
        <dbReference type="ARBA" id="ARBA00047645"/>
    </source>
</evidence>
<dbReference type="SUPFAM" id="SSF54975">
    <property type="entry name" value="Acylphosphatase/BLUF domain-like"/>
    <property type="match status" value="1"/>
</dbReference>
<keyword evidence="6" id="KW-0863">Zinc-finger</keyword>
<dbReference type="GO" id="GO:0008270">
    <property type="term" value="F:zinc ion binding"/>
    <property type="evidence" value="ECO:0007669"/>
    <property type="project" value="UniProtKB-KW"/>
</dbReference>
<dbReference type="FunFam" id="3.30.420.40:FF:000124">
    <property type="entry name" value="Carbamoyltransferase HypF"/>
    <property type="match status" value="1"/>
</dbReference>
<dbReference type="InterPro" id="IPR011125">
    <property type="entry name" value="Znf_HypF"/>
</dbReference>
<evidence type="ECO:0000256" key="5">
    <source>
        <dbReference type="ARBA" id="ARBA00022723"/>
    </source>
</evidence>
<accession>A0A151B512</accession>
<dbReference type="SUPFAM" id="SSF53067">
    <property type="entry name" value="Actin-like ATPase domain"/>
    <property type="match status" value="1"/>
</dbReference>
<dbReference type="InterPro" id="IPR006070">
    <property type="entry name" value="Sua5-like_dom"/>
</dbReference>
<dbReference type="InterPro" id="IPR017968">
    <property type="entry name" value="Acylphosphatase_CS"/>
</dbReference>
<dbReference type="NCBIfam" id="TIGR00143">
    <property type="entry name" value="hypF"/>
    <property type="match status" value="1"/>
</dbReference>
<dbReference type="InterPro" id="IPR001792">
    <property type="entry name" value="Acylphosphatase-like_dom"/>
</dbReference>
<dbReference type="GO" id="GO:0003998">
    <property type="term" value="F:acylphosphatase activity"/>
    <property type="evidence" value="ECO:0007669"/>
    <property type="project" value="UniProtKB-EC"/>
</dbReference>
<dbReference type="Gene3D" id="3.30.420.40">
    <property type="match status" value="1"/>
</dbReference>
<dbReference type="UniPathway" id="UPA00335"/>
<dbReference type="Gene3D" id="3.90.870.50">
    <property type="match status" value="1"/>
</dbReference>
<dbReference type="GO" id="GO:0016874">
    <property type="term" value="F:ligase activity"/>
    <property type="evidence" value="ECO:0007669"/>
    <property type="project" value="UniProtKB-UniRule"/>
</dbReference>
<protein>
    <recommendedName>
        <fullName evidence="10">Carbamoyltransferase</fullName>
        <ecNumber evidence="10">6.2.-.-</ecNumber>
    </recommendedName>
</protein>
<dbReference type="PROSITE" id="PS51163">
    <property type="entry name" value="YRDC"/>
    <property type="match status" value="1"/>
</dbReference>
<dbReference type="EMBL" id="LTBA01000007">
    <property type="protein sequence ID" value="KYH34998.1"/>
    <property type="molecule type" value="Genomic_DNA"/>
</dbReference>
<evidence type="ECO:0000313" key="15">
    <source>
        <dbReference type="Proteomes" id="UP000075531"/>
    </source>
</evidence>
<dbReference type="InterPro" id="IPR036046">
    <property type="entry name" value="Acylphosphatase-like_dom_sf"/>
</dbReference>
<comment type="pathway">
    <text evidence="1">Protein modification; [NiFe] hydrogenase maturation.</text>
</comment>
<gene>
    <name evidence="14" type="primary">hypF</name>
    <name evidence="14" type="ORF">CLTEP_09910</name>
</gene>
<dbReference type="InterPro" id="IPR041440">
    <property type="entry name" value="HypF_C"/>
</dbReference>
<keyword evidence="5" id="KW-0479">Metal-binding</keyword>
<name>A0A151B512_9CLOT</name>
<dbReference type="PANTHER" id="PTHR42959">
    <property type="entry name" value="CARBAMOYLTRANSFERASE"/>
    <property type="match status" value="1"/>
</dbReference>
<dbReference type="GO" id="GO:0051604">
    <property type="term" value="P:protein maturation"/>
    <property type="evidence" value="ECO:0007669"/>
    <property type="project" value="TreeGrafter"/>
</dbReference>
<dbReference type="InterPro" id="IPR043129">
    <property type="entry name" value="ATPase_NBD"/>
</dbReference>
<keyword evidence="4" id="KW-0436">Ligase</keyword>
<evidence type="ECO:0000256" key="10">
    <source>
        <dbReference type="PIRNR" id="PIRNR006256"/>
    </source>
</evidence>
<dbReference type="Gene3D" id="3.30.110.120">
    <property type="match status" value="1"/>
</dbReference>
<reference evidence="14 15" key="1">
    <citation type="submission" date="2016-02" db="EMBL/GenBank/DDBJ databases">
        <title>Genome sequence of Clostridium tepidiprofundi DSM 19306.</title>
        <authorList>
            <person name="Poehlein A."/>
            <person name="Daniel R."/>
        </authorList>
    </citation>
    <scope>NUCLEOTIDE SEQUENCE [LARGE SCALE GENOMIC DNA]</scope>
    <source>
        <strain evidence="14 15">DSM 19306</strain>
    </source>
</reference>
<comment type="caution">
    <text evidence="14">The sequence shown here is derived from an EMBL/GenBank/DDBJ whole genome shotgun (WGS) entry which is preliminary data.</text>
</comment>
<dbReference type="Pfam" id="PF01300">
    <property type="entry name" value="Sua5_yciO_yrdC"/>
    <property type="match status" value="1"/>
</dbReference>
<keyword evidence="11" id="KW-0378">Hydrolase</keyword>
<dbReference type="InterPro" id="IPR017945">
    <property type="entry name" value="DHBP_synth_RibB-like_a/b_dom"/>
</dbReference>
<dbReference type="EC" id="6.2.-.-" evidence="10"/>
<comment type="catalytic activity">
    <reaction evidence="8 11">
        <text>an acyl phosphate + H2O = a carboxylate + phosphate + H(+)</text>
        <dbReference type="Rhea" id="RHEA:14965"/>
        <dbReference type="ChEBI" id="CHEBI:15377"/>
        <dbReference type="ChEBI" id="CHEBI:15378"/>
        <dbReference type="ChEBI" id="CHEBI:29067"/>
        <dbReference type="ChEBI" id="CHEBI:43474"/>
        <dbReference type="ChEBI" id="CHEBI:59918"/>
        <dbReference type="EC" id="3.6.1.7"/>
    </reaction>
</comment>
<organism evidence="14 15">
    <name type="scientific">Clostridium tepidiprofundi DSM 19306</name>
    <dbReference type="NCBI Taxonomy" id="1121338"/>
    <lineage>
        <taxon>Bacteria</taxon>
        <taxon>Bacillati</taxon>
        <taxon>Bacillota</taxon>
        <taxon>Clostridia</taxon>
        <taxon>Eubacteriales</taxon>
        <taxon>Clostridiaceae</taxon>
        <taxon>Clostridium</taxon>
    </lineage>
</organism>
<dbReference type="PATRIC" id="fig|1121338.3.peg.1023"/>
<dbReference type="GO" id="GO:0016743">
    <property type="term" value="F:carboxyl- or carbamoyltransferase activity"/>
    <property type="evidence" value="ECO:0007669"/>
    <property type="project" value="UniProtKB-UniRule"/>
</dbReference>
<dbReference type="AlphaFoldDB" id="A0A151B512"/>
<evidence type="ECO:0000256" key="4">
    <source>
        <dbReference type="ARBA" id="ARBA00022598"/>
    </source>
</evidence>
<dbReference type="STRING" id="1121338.CLTEP_09910"/>